<name>A0A183ECU8_9BILA</name>
<keyword evidence="5" id="KW-0406">Ion transport</keyword>
<dbReference type="InterPro" id="IPR003280">
    <property type="entry name" value="2pore_dom_K_chnl"/>
</dbReference>
<evidence type="ECO:0000256" key="7">
    <source>
        <dbReference type="ARBA" id="ARBA00023303"/>
    </source>
</evidence>
<keyword evidence="4 9" id="KW-1133">Transmembrane helix</keyword>
<evidence type="ECO:0000313" key="13">
    <source>
        <dbReference type="WBParaSite" id="GPUH_0001881401-mRNA-1"/>
    </source>
</evidence>
<dbReference type="OrthoDB" id="297496at2759"/>
<dbReference type="Proteomes" id="UP000271098">
    <property type="component" value="Unassembled WGS sequence"/>
</dbReference>
<dbReference type="PANTHER" id="PTHR11003:SF86">
    <property type="entry name" value="POTASSIUM CHANNEL DOMAIN-CONTAINING PROTEIN"/>
    <property type="match status" value="1"/>
</dbReference>
<evidence type="ECO:0000256" key="6">
    <source>
        <dbReference type="ARBA" id="ARBA00023136"/>
    </source>
</evidence>
<dbReference type="GO" id="GO:0030322">
    <property type="term" value="P:stabilization of membrane potential"/>
    <property type="evidence" value="ECO:0007669"/>
    <property type="project" value="TreeGrafter"/>
</dbReference>
<feature type="region of interest" description="Disordered" evidence="8">
    <location>
        <begin position="192"/>
        <end position="221"/>
    </location>
</feature>
<evidence type="ECO:0000256" key="1">
    <source>
        <dbReference type="ARBA" id="ARBA00004141"/>
    </source>
</evidence>
<dbReference type="PANTHER" id="PTHR11003">
    <property type="entry name" value="POTASSIUM CHANNEL, SUBFAMILY K"/>
    <property type="match status" value="1"/>
</dbReference>
<evidence type="ECO:0000256" key="8">
    <source>
        <dbReference type="SAM" id="MobiDB-lite"/>
    </source>
</evidence>
<dbReference type="InterPro" id="IPR013099">
    <property type="entry name" value="K_chnl_dom"/>
</dbReference>
<keyword evidence="6 9" id="KW-0472">Membrane</keyword>
<keyword evidence="2" id="KW-0813">Transport</keyword>
<dbReference type="GO" id="GO:0022841">
    <property type="term" value="F:potassium ion leak channel activity"/>
    <property type="evidence" value="ECO:0007669"/>
    <property type="project" value="TreeGrafter"/>
</dbReference>
<reference evidence="11 12" key="2">
    <citation type="submission" date="2018-11" db="EMBL/GenBank/DDBJ databases">
        <authorList>
            <consortium name="Pathogen Informatics"/>
        </authorList>
    </citation>
    <scope>NUCLEOTIDE SEQUENCE [LARGE SCALE GENOMIC DNA]</scope>
</reference>
<dbReference type="GO" id="GO:0015271">
    <property type="term" value="F:outward rectifier potassium channel activity"/>
    <property type="evidence" value="ECO:0007669"/>
    <property type="project" value="TreeGrafter"/>
</dbReference>
<evidence type="ECO:0000313" key="11">
    <source>
        <dbReference type="EMBL" id="VDN32455.1"/>
    </source>
</evidence>
<evidence type="ECO:0000256" key="4">
    <source>
        <dbReference type="ARBA" id="ARBA00022989"/>
    </source>
</evidence>
<reference evidence="13" key="1">
    <citation type="submission" date="2016-06" db="UniProtKB">
        <authorList>
            <consortium name="WormBaseParasite"/>
        </authorList>
    </citation>
    <scope>IDENTIFICATION</scope>
</reference>
<dbReference type="Gene3D" id="1.10.287.70">
    <property type="match status" value="1"/>
</dbReference>
<feature type="transmembrane region" description="Helical" evidence="9">
    <location>
        <begin position="69"/>
        <end position="86"/>
    </location>
</feature>
<dbReference type="Pfam" id="PF07885">
    <property type="entry name" value="Ion_trans_2"/>
    <property type="match status" value="1"/>
</dbReference>
<keyword evidence="7" id="KW-0407">Ion channel</keyword>
<proteinExistence type="predicted"/>
<dbReference type="WBParaSite" id="GPUH_0001881401-mRNA-1">
    <property type="protein sequence ID" value="GPUH_0001881401-mRNA-1"/>
    <property type="gene ID" value="GPUH_0001881401"/>
</dbReference>
<sequence>MLYTLVGVPLLFLSLANIGQFFAEGYWIFLASLSRTQRRLPLFLVVTLLLTHSVIGGLLFHFWIDQMPVIPAVYFSFVSITTIGYGDITPTPNGPLQTFIIIFYLAIGMVIMSTFVAALYNYLRKLHYLGRNFSGAAHVEVWFGGTRMSVSELLYIVAEEFNVSPKMLYEVLHDLDDIITEATDPKLQNNIEEVENRRQDRISRSESRAGEKRTKKGVRRVEVKDSENPEHTHVMIKVDSDKYLNTIPADQRDNVIQALGMFHHVLKTKSNLSKRRSSSASAKLRMVKHSNQTVY</sequence>
<accession>A0A183ECU8</accession>
<protein>
    <submittedName>
        <fullName evidence="13">Ion_trans_2 domain-containing protein</fullName>
    </submittedName>
</protein>
<organism evidence="13">
    <name type="scientific">Gongylonema pulchrum</name>
    <dbReference type="NCBI Taxonomy" id="637853"/>
    <lineage>
        <taxon>Eukaryota</taxon>
        <taxon>Metazoa</taxon>
        <taxon>Ecdysozoa</taxon>
        <taxon>Nematoda</taxon>
        <taxon>Chromadorea</taxon>
        <taxon>Rhabditida</taxon>
        <taxon>Spirurina</taxon>
        <taxon>Spiruromorpha</taxon>
        <taxon>Spiruroidea</taxon>
        <taxon>Gongylonematidae</taxon>
        <taxon>Gongylonema</taxon>
    </lineage>
</organism>
<dbReference type="AlphaFoldDB" id="A0A183ECU8"/>
<gene>
    <name evidence="11" type="ORF">GPUH_LOCUS18788</name>
</gene>
<evidence type="ECO:0000256" key="5">
    <source>
        <dbReference type="ARBA" id="ARBA00023065"/>
    </source>
</evidence>
<keyword evidence="3 9" id="KW-0812">Transmembrane</keyword>
<evidence type="ECO:0000259" key="10">
    <source>
        <dbReference type="Pfam" id="PF07885"/>
    </source>
</evidence>
<feature type="domain" description="Potassium channel" evidence="10">
    <location>
        <begin position="49"/>
        <end position="124"/>
    </location>
</feature>
<evidence type="ECO:0000256" key="9">
    <source>
        <dbReference type="SAM" id="Phobius"/>
    </source>
</evidence>
<evidence type="ECO:0000313" key="12">
    <source>
        <dbReference type="Proteomes" id="UP000271098"/>
    </source>
</evidence>
<keyword evidence="12" id="KW-1185">Reference proteome</keyword>
<dbReference type="SUPFAM" id="SSF81324">
    <property type="entry name" value="Voltage-gated potassium channels"/>
    <property type="match status" value="1"/>
</dbReference>
<feature type="region of interest" description="Disordered" evidence="8">
    <location>
        <begin position="270"/>
        <end position="295"/>
    </location>
</feature>
<feature type="compositionally biased region" description="Basic and acidic residues" evidence="8">
    <location>
        <begin position="194"/>
        <end position="212"/>
    </location>
</feature>
<dbReference type="GO" id="GO:0005886">
    <property type="term" value="C:plasma membrane"/>
    <property type="evidence" value="ECO:0007669"/>
    <property type="project" value="TreeGrafter"/>
</dbReference>
<comment type="subcellular location">
    <subcellularLocation>
        <location evidence="1">Membrane</location>
        <topology evidence="1">Multi-pass membrane protein</topology>
    </subcellularLocation>
</comment>
<dbReference type="EMBL" id="UYRT01087350">
    <property type="protein sequence ID" value="VDN32455.1"/>
    <property type="molecule type" value="Genomic_DNA"/>
</dbReference>
<feature type="transmembrane region" description="Helical" evidence="9">
    <location>
        <begin position="39"/>
        <end position="62"/>
    </location>
</feature>
<evidence type="ECO:0000256" key="3">
    <source>
        <dbReference type="ARBA" id="ARBA00022692"/>
    </source>
</evidence>
<evidence type="ECO:0000256" key="2">
    <source>
        <dbReference type="ARBA" id="ARBA00022448"/>
    </source>
</evidence>
<feature type="transmembrane region" description="Helical" evidence="9">
    <location>
        <begin position="98"/>
        <end position="123"/>
    </location>
</feature>